<proteinExistence type="predicted"/>
<feature type="region of interest" description="Disordered" evidence="1">
    <location>
        <begin position="639"/>
        <end position="659"/>
    </location>
</feature>
<evidence type="ECO:0000313" key="2">
    <source>
        <dbReference type="EMBL" id="CAI4018761.1"/>
    </source>
</evidence>
<evidence type="ECO:0000313" key="3">
    <source>
        <dbReference type="EMBL" id="CAL1172136.1"/>
    </source>
</evidence>
<evidence type="ECO:0000256" key="1">
    <source>
        <dbReference type="SAM" id="MobiDB-lite"/>
    </source>
</evidence>
<dbReference type="InterPro" id="IPR036850">
    <property type="entry name" value="NDK-like_dom_sf"/>
</dbReference>
<evidence type="ECO:0000313" key="4">
    <source>
        <dbReference type="Proteomes" id="UP001152797"/>
    </source>
</evidence>
<keyword evidence="4" id="KW-1185">Reference proteome</keyword>
<sequence length="1549" mass="173057">MDFRSDSGCVDLTADGVQTLPQDDFEGFSAWLSESMDELASVPAGNVSCPQSDVEVHSPLFHVDNVSCTWPLDDGGNLERTEIISECPSPSLAFEPSATVPTDVPGPQPTVSSSQWQLGVAANYGQFAQHSSSLLLPWETGVFAEIFGSSKLLELPTNQLPEPDTELMEQVIAAVDTAQSSDLKPLDSCYDKAVRNVLDLDYFESKCRQLELACGQWLELLSCDWYSTGVGEILARDMQQDPTGSSAFETLKACFGIKSPQTLIKRASSLKRYYKWHSELRADAGSVHLSPLPLVESDVWSFFQWLRDARLLGFAAIERMKKGPTRQALPLELIHLQRLHDVLENGTCATDRLGAGVMLVCIYGRARWSDLRFIHHVVVEEGRNGFLTLFTSEHKTSAVGVRREQYLPLVVPWMGVTHDEWVQTFLQVYKQCGLDISKVPLGPLLPAPRLGGTFGARPLSTPEAADWLRLLLSGTPDCEKFRAHSLKTTLLVWAAKAGLDKEVRAVLGHHASALQGSEVVYSRHLQTRALRKLNMLLHRVRIGLGLEEDPMAPNPFATPCARTPRPGLVGAQPVTPLPPVPVVEQATDVVARAAEEVNAAGDAESVKEELLDETQICAAASRISLFDLQVVDTGVIELNSSSGSESSSDSSSSSSSDEVIVKRPDVHAFVEIIPEFRSMTSLLDSSAHFEERCQKLGLGPPFVAALATAQVDNLSKLAFVIGQPGQPIQNQEVTDFLNRALGRAPTLAETSALKRLGFEAHTYLVATLRQQIDQGDETQPRKVAFAERTQRMERLRQDLRGIEIAGELEPSHGLLDKCCAMFDSNSVKWLEPSVCVSRSMEVQGTPKSRELTLEKGSLILKNDDKMTCATDSEIKLHYALSRRAVALAFARVMTFQQHSAWVNFLFESLHREVPPGYSKASLSQVVSCDKAAWARPELSLAPQPLRSLEHPLGLPNLMRTETQESVLVPKYARFLRGSFASDSTMGVDQDLQLALEKHLTWNEQTLVEYRMHWCRKWLRRAKELEALEQRAQCRRFGADDKETIIYELELAAAVLALDFWADRMVNGLQVCYGDYRWVPPFKFDVKRPPYCLNSALVPTQRFLSFLGACQAKDRSGLQAAATFSAALQSQRESWWCRPWSGIDPPPPQGARLSIFGLTAIAATNTKSSKSSALRTIFRKGDFPRRPKSKNQNQEMRSVAASKNQNHAFLMLKPHANNEKTQEYVQQYLKERRIKILETGTITAKEIESKSLIDKHYGSLAEKAFMIPRDLVVPQDGQQSFKECFGISWELALEKDLICNAEEAQRRLGWTPTELGTHWDTLKMGVGKVKFGGGFYCGSLRGIFVINGFYMAMRDKYLLPGSSVYWLCIQWEPSVLSWKTFREEIVGETDPATAAEKHPRSIRGHFFNKWQELGLSWKPHVGDNVIHGSASPLEALTEKMTWLGHSFADDPFDDPFGKLLKDKGISQSHVEKWQQNPTVEMDGRKRPLFDHLENKDTSDCLYKLLAWQDVQDVQGLPLKKPVHKEVDTFFNNSDLLRFLMMRTPSRKCLS</sequence>
<dbReference type="GO" id="GO:0003677">
    <property type="term" value="F:DNA binding"/>
    <property type="evidence" value="ECO:0007669"/>
    <property type="project" value="InterPro"/>
</dbReference>
<organism evidence="2">
    <name type="scientific">Cladocopium goreaui</name>
    <dbReference type="NCBI Taxonomy" id="2562237"/>
    <lineage>
        <taxon>Eukaryota</taxon>
        <taxon>Sar</taxon>
        <taxon>Alveolata</taxon>
        <taxon>Dinophyceae</taxon>
        <taxon>Suessiales</taxon>
        <taxon>Symbiodiniaceae</taxon>
        <taxon>Cladocopium</taxon>
    </lineage>
</organism>
<accession>A0A9P1GQ01</accession>
<dbReference type="EMBL" id="CAMXCT020006711">
    <property type="protein sequence ID" value="CAL1172136.1"/>
    <property type="molecule type" value="Genomic_DNA"/>
</dbReference>
<reference evidence="2" key="1">
    <citation type="submission" date="2022-10" db="EMBL/GenBank/DDBJ databases">
        <authorList>
            <person name="Chen Y."/>
            <person name="Dougan E. K."/>
            <person name="Chan C."/>
            <person name="Rhodes N."/>
            <person name="Thang M."/>
        </authorList>
    </citation>
    <scope>NUCLEOTIDE SEQUENCE</scope>
</reference>
<name>A0A9P1GQ01_9DINO</name>
<dbReference type="InterPro" id="IPR013762">
    <property type="entry name" value="Integrase-like_cat_sf"/>
</dbReference>
<dbReference type="Gene3D" id="3.30.70.141">
    <property type="entry name" value="Nucleoside diphosphate kinase-like domain"/>
    <property type="match status" value="1"/>
</dbReference>
<comment type="caution">
    <text evidence="2">The sequence shown here is derived from an EMBL/GenBank/DDBJ whole genome shotgun (WGS) entry which is preliminary data.</text>
</comment>
<dbReference type="OrthoDB" id="436899at2759"/>
<dbReference type="GO" id="GO:0006310">
    <property type="term" value="P:DNA recombination"/>
    <property type="evidence" value="ECO:0007669"/>
    <property type="project" value="InterPro"/>
</dbReference>
<dbReference type="SUPFAM" id="SSF54919">
    <property type="entry name" value="Nucleoside diphosphate kinase, NDK"/>
    <property type="match status" value="1"/>
</dbReference>
<feature type="compositionally biased region" description="Low complexity" evidence="1">
    <location>
        <begin position="640"/>
        <end position="658"/>
    </location>
</feature>
<gene>
    <name evidence="2" type="ORF">C1SCF055_LOCUS43304</name>
</gene>
<evidence type="ECO:0008006" key="5">
    <source>
        <dbReference type="Google" id="ProtNLM"/>
    </source>
</evidence>
<protein>
    <recommendedName>
        <fullName evidence="5">Nucleoside-diphosphate kinase</fullName>
    </recommendedName>
</protein>
<dbReference type="Proteomes" id="UP001152797">
    <property type="component" value="Unassembled WGS sequence"/>
</dbReference>
<dbReference type="EMBL" id="CAMXCT030006711">
    <property type="protein sequence ID" value="CAL4806073.1"/>
    <property type="molecule type" value="Genomic_DNA"/>
</dbReference>
<dbReference type="EMBL" id="CAMXCT010006711">
    <property type="protein sequence ID" value="CAI4018761.1"/>
    <property type="molecule type" value="Genomic_DNA"/>
</dbReference>
<reference evidence="3" key="2">
    <citation type="submission" date="2024-04" db="EMBL/GenBank/DDBJ databases">
        <authorList>
            <person name="Chen Y."/>
            <person name="Shah S."/>
            <person name="Dougan E. K."/>
            <person name="Thang M."/>
            <person name="Chan C."/>
        </authorList>
    </citation>
    <scope>NUCLEOTIDE SEQUENCE [LARGE SCALE GENOMIC DNA]</scope>
</reference>
<dbReference type="GO" id="GO:0015074">
    <property type="term" value="P:DNA integration"/>
    <property type="evidence" value="ECO:0007669"/>
    <property type="project" value="InterPro"/>
</dbReference>
<dbReference type="Gene3D" id="1.10.443.10">
    <property type="entry name" value="Intergrase catalytic core"/>
    <property type="match status" value="1"/>
</dbReference>